<dbReference type="GO" id="GO:0005694">
    <property type="term" value="C:chromosome"/>
    <property type="evidence" value="ECO:0007669"/>
    <property type="project" value="UniProtKB-SubCell"/>
</dbReference>
<dbReference type="Gene3D" id="1.10.510.10">
    <property type="entry name" value="Transferase(Phosphotransferase) domain 1"/>
    <property type="match status" value="1"/>
</dbReference>
<evidence type="ECO:0000259" key="14">
    <source>
        <dbReference type="PROSITE" id="PS50011"/>
    </source>
</evidence>
<proteinExistence type="predicted"/>
<dbReference type="Pfam" id="PF12330">
    <property type="entry name" value="Haspin_kinase"/>
    <property type="match status" value="1"/>
</dbReference>
<keyword evidence="5" id="KW-0963">Cytoplasm</keyword>
<evidence type="ECO:0000256" key="1">
    <source>
        <dbReference type="ARBA" id="ARBA00004286"/>
    </source>
</evidence>
<feature type="binding site" evidence="13">
    <location>
        <position position="654"/>
    </location>
    <ligand>
        <name>ATP</name>
        <dbReference type="ChEBI" id="CHEBI:30616"/>
    </ligand>
</feature>
<keyword evidence="7" id="KW-0808">Transferase</keyword>
<evidence type="ECO:0000256" key="5">
    <source>
        <dbReference type="ARBA" id="ARBA00022490"/>
    </source>
</evidence>
<dbReference type="InterPro" id="IPR000719">
    <property type="entry name" value="Prot_kinase_dom"/>
</dbReference>
<evidence type="ECO:0000256" key="4">
    <source>
        <dbReference type="ARBA" id="ARBA00022454"/>
    </source>
</evidence>
<evidence type="ECO:0000256" key="6">
    <source>
        <dbReference type="ARBA" id="ARBA00022527"/>
    </source>
</evidence>
<protein>
    <recommendedName>
        <fullName evidence="3">non-specific serine/threonine protein kinase</fullName>
        <ecNumber evidence="3">2.7.11.1</ecNumber>
    </recommendedName>
</protein>
<dbReference type="AlphaFoldDB" id="A0A0L7RFE9"/>
<dbReference type="GO" id="GO:0005524">
    <property type="term" value="F:ATP binding"/>
    <property type="evidence" value="ECO:0007669"/>
    <property type="project" value="UniProtKB-UniRule"/>
</dbReference>
<keyword evidence="16" id="KW-1185">Reference proteome</keyword>
<dbReference type="GO" id="GO:0005737">
    <property type="term" value="C:cytoplasm"/>
    <property type="evidence" value="ECO:0007669"/>
    <property type="project" value="UniProtKB-SubCell"/>
</dbReference>
<feature type="domain" description="Protein kinase" evidence="14">
    <location>
        <begin position="627"/>
        <end position="952"/>
    </location>
</feature>
<dbReference type="SMART" id="SM00220">
    <property type="entry name" value="S_TKc"/>
    <property type="match status" value="1"/>
</dbReference>
<dbReference type="GO" id="GO:0035556">
    <property type="term" value="P:intracellular signal transduction"/>
    <property type="evidence" value="ECO:0007669"/>
    <property type="project" value="TreeGrafter"/>
</dbReference>
<keyword evidence="4" id="KW-0158">Chromosome</keyword>
<organism evidence="15 16">
    <name type="scientific">Habropoda laboriosa</name>
    <dbReference type="NCBI Taxonomy" id="597456"/>
    <lineage>
        <taxon>Eukaryota</taxon>
        <taxon>Metazoa</taxon>
        <taxon>Ecdysozoa</taxon>
        <taxon>Arthropoda</taxon>
        <taxon>Hexapoda</taxon>
        <taxon>Insecta</taxon>
        <taxon>Pterygota</taxon>
        <taxon>Neoptera</taxon>
        <taxon>Endopterygota</taxon>
        <taxon>Hymenoptera</taxon>
        <taxon>Apocrita</taxon>
        <taxon>Aculeata</taxon>
        <taxon>Apoidea</taxon>
        <taxon>Anthophila</taxon>
        <taxon>Apidae</taxon>
        <taxon>Habropoda</taxon>
    </lineage>
</organism>
<keyword evidence="8 13" id="KW-0547">Nucleotide-binding</keyword>
<evidence type="ECO:0000313" key="15">
    <source>
        <dbReference type="EMBL" id="KOC69702.1"/>
    </source>
</evidence>
<dbReference type="SUPFAM" id="SSF56112">
    <property type="entry name" value="Protein kinase-like (PK-like)"/>
    <property type="match status" value="1"/>
</dbReference>
<evidence type="ECO:0000256" key="3">
    <source>
        <dbReference type="ARBA" id="ARBA00012513"/>
    </source>
</evidence>
<dbReference type="GO" id="GO:0005634">
    <property type="term" value="C:nucleus"/>
    <property type="evidence" value="ECO:0007669"/>
    <property type="project" value="TreeGrafter"/>
</dbReference>
<evidence type="ECO:0000256" key="7">
    <source>
        <dbReference type="ARBA" id="ARBA00022679"/>
    </source>
</evidence>
<dbReference type="FunFam" id="1.10.510.10:FF:000401">
    <property type="entry name" value="serine/threonine-protein kinase haspin"/>
    <property type="match status" value="1"/>
</dbReference>
<evidence type="ECO:0000256" key="12">
    <source>
        <dbReference type="ARBA" id="ARBA00048679"/>
    </source>
</evidence>
<dbReference type="PANTHER" id="PTHR24419:SF18">
    <property type="entry name" value="SERINE_THREONINE-PROTEIN KINASE HASPIN"/>
    <property type="match status" value="1"/>
</dbReference>
<dbReference type="InterPro" id="IPR011009">
    <property type="entry name" value="Kinase-like_dom_sf"/>
</dbReference>
<dbReference type="Proteomes" id="UP000053825">
    <property type="component" value="Unassembled WGS sequence"/>
</dbReference>
<dbReference type="GO" id="GO:0072354">
    <property type="term" value="F:histone H3T3 kinase activity"/>
    <property type="evidence" value="ECO:0007669"/>
    <property type="project" value="TreeGrafter"/>
</dbReference>
<keyword evidence="6" id="KW-0723">Serine/threonine-protein kinase</keyword>
<sequence length="952" mass="109961">MNRRFNNPVRTYGRNKINEVIISVPKLVVSTLHNVDNKKCVLLNEKSDEIAKKEINDDSKYYDVFETTFDKLLKNARIPPKAPKTRDTTLNNSANNSSNWNRCAPKWNNKLNVVENNLLQETHKCIVETDQSSNQHKITKIRNNNLKHDDVYVKFVQQCSVKVEKLKVDSCIKPINSEKRCENLISSTPNDRPVRPSTHLMLLSPIPIRYSEKLKNSMTYADTVSISKNNQISLKSKQTNNDLYRKSDVLEKHDSEEKPKSLSNYLTNTSTFSKCNFNQSENLNKKDIDPLIKLDCNSNDNCDQNFIVAKDSVQNVLTNEMKKNDISDKFVLMQKCTISNTQKKKQRLSFSIDANTSHSLFDEADENDKYSIRPSCVILEKLKDPIKITKRRKYSKWDLDMFTILEDGSNSTKVKEKQISSKKANENRQIILPETELSLKNIMEESIINTSIQKPVYLKPGKFWARSLSILNSIQNEFNLDKLSIGKGIVQSCISKYNNDKERQITNETINKLEHELANKKDRTCDSTKLGRLSRRISVRVVPIHKTVKSIEDVPFLEVYGIVPVKSQRFTLLNNPRKSSTCNIQNDDVDGQVIEEHVVSTSKEVILQKCLQKDYIPFSTCFSDSYLDHCRKIGEGVYGEVFLYEEENKKSVIKIIPIEGNEYVNGEPQKKFHEILSEIVIAMELHNLRFNTKYNTDGFVEVKSIKCIKGKYPEKLIELWNSYDEEKHSDNDCPLMFNEDQLYIVLELGHGGQDLEAFVFNTAEEAHILFIQTALALAVAEKAVEFEHRDLHWGNILISPTDESHVHYKLGQKNIELISKNVKVSIIDFTLSRVTYQGCSVFNDLASDPTLFTAQGEYQFEIYRLMKDKVTNNWQKFEPYTNILWLHYTLDKMITAVRYRKRNLKSHKNGIMKLKELKNEILIYSSAFDFVTNCDKIVNLLCIDTKFELTPV</sequence>
<dbReference type="PROSITE" id="PS00107">
    <property type="entry name" value="PROTEIN_KINASE_ATP"/>
    <property type="match status" value="1"/>
</dbReference>
<keyword evidence="10 13" id="KW-0067">ATP-binding</keyword>
<evidence type="ECO:0000256" key="9">
    <source>
        <dbReference type="ARBA" id="ARBA00022777"/>
    </source>
</evidence>
<reference evidence="15 16" key="1">
    <citation type="submission" date="2015-07" db="EMBL/GenBank/DDBJ databases">
        <title>The genome of Habropoda laboriosa.</title>
        <authorList>
            <person name="Pan H."/>
            <person name="Kapheim K."/>
        </authorList>
    </citation>
    <scope>NUCLEOTIDE SEQUENCE [LARGE SCALE GENOMIC DNA]</scope>
    <source>
        <strain evidence="15">0110345459</strain>
    </source>
</reference>
<comment type="catalytic activity">
    <reaction evidence="11">
        <text>L-threonyl-[protein] + ATP = O-phospho-L-threonyl-[protein] + ADP + H(+)</text>
        <dbReference type="Rhea" id="RHEA:46608"/>
        <dbReference type="Rhea" id="RHEA-COMP:11060"/>
        <dbReference type="Rhea" id="RHEA-COMP:11605"/>
        <dbReference type="ChEBI" id="CHEBI:15378"/>
        <dbReference type="ChEBI" id="CHEBI:30013"/>
        <dbReference type="ChEBI" id="CHEBI:30616"/>
        <dbReference type="ChEBI" id="CHEBI:61977"/>
        <dbReference type="ChEBI" id="CHEBI:456216"/>
        <dbReference type="EC" id="2.7.11.1"/>
    </reaction>
</comment>
<evidence type="ECO:0000256" key="13">
    <source>
        <dbReference type="PROSITE-ProRule" id="PRU10141"/>
    </source>
</evidence>
<dbReference type="EC" id="2.7.11.1" evidence="3"/>
<dbReference type="SMART" id="SM01331">
    <property type="entry name" value="DUF3635"/>
    <property type="match status" value="1"/>
</dbReference>
<keyword evidence="9 15" id="KW-0418">Kinase</keyword>
<gene>
    <name evidence="15" type="ORF">WH47_07889</name>
</gene>
<dbReference type="EMBL" id="KQ414601">
    <property type="protein sequence ID" value="KOC69702.1"/>
    <property type="molecule type" value="Genomic_DNA"/>
</dbReference>
<dbReference type="STRING" id="597456.A0A0L7RFE9"/>
<evidence type="ECO:0000256" key="11">
    <source>
        <dbReference type="ARBA" id="ARBA00047899"/>
    </source>
</evidence>
<evidence type="ECO:0000256" key="2">
    <source>
        <dbReference type="ARBA" id="ARBA00004496"/>
    </source>
</evidence>
<dbReference type="InterPro" id="IPR024604">
    <property type="entry name" value="GSG2_C"/>
</dbReference>
<name>A0A0L7RFE9_9HYME</name>
<dbReference type="GO" id="GO:0000278">
    <property type="term" value="P:mitotic cell cycle"/>
    <property type="evidence" value="ECO:0007669"/>
    <property type="project" value="TreeGrafter"/>
</dbReference>
<accession>A0A0L7RFE9</accession>
<comment type="subcellular location">
    <subcellularLocation>
        <location evidence="1">Chromosome</location>
    </subcellularLocation>
    <subcellularLocation>
        <location evidence="2">Cytoplasm</location>
    </subcellularLocation>
</comment>
<evidence type="ECO:0000256" key="10">
    <source>
        <dbReference type="ARBA" id="ARBA00022840"/>
    </source>
</evidence>
<evidence type="ECO:0000313" key="16">
    <source>
        <dbReference type="Proteomes" id="UP000053825"/>
    </source>
</evidence>
<dbReference type="PANTHER" id="PTHR24419">
    <property type="entry name" value="INTERLEUKIN-1 RECEPTOR-ASSOCIATED KINASE"/>
    <property type="match status" value="1"/>
</dbReference>
<evidence type="ECO:0000256" key="8">
    <source>
        <dbReference type="ARBA" id="ARBA00022741"/>
    </source>
</evidence>
<dbReference type="InterPro" id="IPR017441">
    <property type="entry name" value="Protein_kinase_ATP_BS"/>
</dbReference>
<dbReference type="PROSITE" id="PS50011">
    <property type="entry name" value="PROTEIN_KINASE_DOM"/>
    <property type="match status" value="1"/>
</dbReference>
<dbReference type="OrthoDB" id="21018at2759"/>
<dbReference type="Gene3D" id="3.30.200.20">
    <property type="entry name" value="Phosphorylase Kinase, domain 1"/>
    <property type="match status" value="1"/>
</dbReference>
<comment type="catalytic activity">
    <reaction evidence="12">
        <text>L-seryl-[protein] + ATP = O-phospho-L-seryl-[protein] + ADP + H(+)</text>
        <dbReference type="Rhea" id="RHEA:17989"/>
        <dbReference type="Rhea" id="RHEA-COMP:9863"/>
        <dbReference type="Rhea" id="RHEA-COMP:11604"/>
        <dbReference type="ChEBI" id="CHEBI:15378"/>
        <dbReference type="ChEBI" id="CHEBI:29999"/>
        <dbReference type="ChEBI" id="CHEBI:30616"/>
        <dbReference type="ChEBI" id="CHEBI:83421"/>
        <dbReference type="ChEBI" id="CHEBI:456216"/>
        <dbReference type="EC" id="2.7.11.1"/>
    </reaction>
</comment>